<dbReference type="InterPro" id="IPR051179">
    <property type="entry name" value="WD_repeat_multifunction"/>
</dbReference>
<feature type="signal peptide" evidence="9">
    <location>
        <begin position="1"/>
        <end position="19"/>
    </location>
</feature>
<dbReference type="PANTHER" id="PTHR19857">
    <property type="entry name" value="MITOCHONDRIAL DIVISION PROTEIN 1-RELATED"/>
    <property type="match status" value="1"/>
</dbReference>
<feature type="compositionally biased region" description="Low complexity" evidence="8">
    <location>
        <begin position="125"/>
        <end position="135"/>
    </location>
</feature>
<evidence type="ECO:0000256" key="6">
    <source>
        <dbReference type="PROSITE-ProRule" id="PRU00221"/>
    </source>
</evidence>
<feature type="chain" id="PRO_5043893911" description="Cytochrome c domain-containing protein" evidence="9">
    <location>
        <begin position="20"/>
        <end position="829"/>
    </location>
</feature>
<evidence type="ECO:0000256" key="3">
    <source>
        <dbReference type="ARBA" id="ARBA00022723"/>
    </source>
</evidence>
<dbReference type="PROSITE" id="PS51007">
    <property type="entry name" value="CYTC"/>
    <property type="match status" value="1"/>
</dbReference>
<protein>
    <recommendedName>
        <fullName evidence="10">Cytochrome c domain-containing protein</fullName>
    </recommendedName>
</protein>
<keyword evidence="4" id="KW-0677">Repeat</keyword>
<dbReference type="GO" id="GO:0046872">
    <property type="term" value="F:metal ion binding"/>
    <property type="evidence" value="ECO:0007669"/>
    <property type="project" value="UniProtKB-KW"/>
</dbReference>
<evidence type="ECO:0000256" key="4">
    <source>
        <dbReference type="ARBA" id="ARBA00022737"/>
    </source>
</evidence>
<evidence type="ECO:0000256" key="9">
    <source>
        <dbReference type="SAM" id="SignalP"/>
    </source>
</evidence>
<proteinExistence type="predicted"/>
<dbReference type="InterPro" id="IPR011429">
    <property type="entry name" value="Cyt_c_Planctomycete-type"/>
</dbReference>
<dbReference type="InterPro" id="IPR036909">
    <property type="entry name" value="Cyt_c-like_dom_sf"/>
</dbReference>
<accession>A0AAT9FPQ5</accession>
<evidence type="ECO:0000259" key="10">
    <source>
        <dbReference type="PROSITE" id="PS51007"/>
    </source>
</evidence>
<evidence type="ECO:0000256" key="1">
    <source>
        <dbReference type="ARBA" id="ARBA00022574"/>
    </source>
</evidence>
<dbReference type="SUPFAM" id="SSF46626">
    <property type="entry name" value="Cytochrome c"/>
    <property type="match status" value="1"/>
</dbReference>
<sequence length="829" mass="90453">MRYTQFIASFSLAVVTATAAPNYEDDIFPIFEKSCNNCHNPDKQKGDLDLTSYSALMRGGSGGKVAEPGEGADSKIYGVITHTLKPKMPPKGEKLSKKDADLIRAWIDAGLLENKTGKPKKKSKPSFSISAAPSAGKPDGPPPMPSHLLLEPVVETPRATAVTDMAVSPWAPLLAVTGQRQVLLYNTSNLQLVGILPFDYGQPASLSFHASGKYLLAGGGVGGKSGTTVTWEIETGKQILTAGKDFDSVLAASLRADLGGVSLGGPGKRVKLWNTSTDEELISIKKHTDWVTQLSYSPDGVLLASGGRGGGVYVWEAETGNEFYELRGHKAGITGLAWRSDSNLLASASEDGDVLIWNMQNGKQVKKITAHGGGVLSLDWNKNGGGFMVTSGRDKKVKIWKPDFNLAKELPPFPSMVTEVVISQDGKRVFAADLSGVITVWDPATAKQIGTIASNPPSIAARIKHIQGQLVSLPVKVAELKKAFSEKEAARNAAKAELDKAEQGHRQAIEQHKKLMAERGKLDAQLKASYAKIKEFGKVREQRQNELKQAREELNKHNTAIAAVRREMQQAETETQKLTAEEKALVAHEEKARKLAEAKPEDAPAQQAAAKAKADLENHRKKLGEQKNLTQQKSTALVQLTEQQKGPGNKLAEAEKHWKQVSEQWQAMHTKIKPVQDQRNGLNQPINDVYKQLKGFEQGIKPAKEKLAKAEEAMNKPKAEYEALQRSLTNNQRELHHWQAAAVNTDALRLGKEAEDLAKQHHSRMDAFTALAKEVQELKDPAKLKEKTAELNKLRREIDQAAPTVIEKSNQAKAKQQEYLGKLSVAGAK</sequence>
<gene>
    <name evidence="11" type="ORF">NT6N_29170</name>
</gene>
<evidence type="ECO:0000256" key="5">
    <source>
        <dbReference type="ARBA" id="ARBA00023004"/>
    </source>
</evidence>
<keyword evidence="5 7" id="KW-0408">Iron</keyword>
<dbReference type="KEGG" id="osu:NT6N_29170"/>
<evidence type="ECO:0000256" key="8">
    <source>
        <dbReference type="SAM" id="MobiDB-lite"/>
    </source>
</evidence>
<feature type="repeat" description="WD" evidence="6">
    <location>
        <begin position="368"/>
        <end position="401"/>
    </location>
</feature>
<dbReference type="Pfam" id="PF07635">
    <property type="entry name" value="PSCyt1"/>
    <property type="match status" value="1"/>
</dbReference>
<dbReference type="EMBL" id="AP026866">
    <property type="protein sequence ID" value="BDS07877.1"/>
    <property type="molecule type" value="Genomic_DNA"/>
</dbReference>
<organism evidence="11">
    <name type="scientific">Oceaniferula spumae</name>
    <dbReference type="NCBI Taxonomy" id="2979115"/>
    <lineage>
        <taxon>Bacteria</taxon>
        <taxon>Pseudomonadati</taxon>
        <taxon>Verrucomicrobiota</taxon>
        <taxon>Verrucomicrobiia</taxon>
        <taxon>Verrucomicrobiales</taxon>
        <taxon>Verrucomicrobiaceae</taxon>
        <taxon>Oceaniferula</taxon>
    </lineage>
</organism>
<dbReference type="Pfam" id="PF00400">
    <property type="entry name" value="WD40"/>
    <property type="match status" value="3"/>
</dbReference>
<evidence type="ECO:0000313" key="11">
    <source>
        <dbReference type="EMBL" id="BDS07877.1"/>
    </source>
</evidence>
<dbReference type="SUPFAM" id="SSF50978">
    <property type="entry name" value="WD40 repeat-like"/>
    <property type="match status" value="1"/>
</dbReference>
<dbReference type="InterPro" id="IPR009056">
    <property type="entry name" value="Cyt_c-like_dom"/>
</dbReference>
<feature type="repeat" description="WD" evidence="6">
    <location>
        <begin position="284"/>
        <end position="325"/>
    </location>
</feature>
<dbReference type="Gene3D" id="2.130.10.10">
    <property type="entry name" value="YVTN repeat-like/Quinoprotein amine dehydrogenase"/>
    <property type="match status" value="2"/>
</dbReference>
<dbReference type="SMART" id="SM00320">
    <property type="entry name" value="WD40"/>
    <property type="match status" value="6"/>
</dbReference>
<feature type="region of interest" description="Disordered" evidence="8">
    <location>
        <begin position="596"/>
        <end position="615"/>
    </location>
</feature>
<feature type="repeat" description="WD" evidence="6">
    <location>
        <begin position="326"/>
        <end position="367"/>
    </location>
</feature>
<dbReference type="PROSITE" id="PS50082">
    <property type="entry name" value="WD_REPEATS_2"/>
    <property type="match status" value="3"/>
</dbReference>
<dbReference type="PROSITE" id="PS00678">
    <property type="entry name" value="WD_REPEATS_1"/>
    <property type="match status" value="1"/>
</dbReference>
<keyword evidence="9" id="KW-0732">Signal</keyword>
<keyword evidence="2 7" id="KW-0349">Heme</keyword>
<dbReference type="CDD" id="cd00200">
    <property type="entry name" value="WD40"/>
    <property type="match status" value="1"/>
</dbReference>
<dbReference type="AlphaFoldDB" id="A0AAT9FPQ5"/>
<dbReference type="GO" id="GO:0020037">
    <property type="term" value="F:heme binding"/>
    <property type="evidence" value="ECO:0007669"/>
    <property type="project" value="InterPro"/>
</dbReference>
<dbReference type="GO" id="GO:0009055">
    <property type="term" value="F:electron transfer activity"/>
    <property type="evidence" value="ECO:0007669"/>
    <property type="project" value="InterPro"/>
</dbReference>
<keyword evidence="1 6" id="KW-0853">WD repeat</keyword>
<evidence type="ECO:0000256" key="7">
    <source>
        <dbReference type="PROSITE-ProRule" id="PRU00433"/>
    </source>
</evidence>
<dbReference type="Gene3D" id="1.10.287.1490">
    <property type="match status" value="1"/>
</dbReference>
<evidence type="ECO:0000256" key="2">
    <source>
        <dbReference type="ARBA" id="ARBA00022617"/>
    </source>
</evidence>
<keyword evidence="3 7" id="KW-0479">Metal-binding</keyword>
<feature type="domain" description="Cytochrome c" evidence="10">
    <location>
        <begin position="22"/>
        <end position="111"/>
    </location>
</feature>
<feature type="region of interest" description="Disordered" evidence="8">
    <location>
        <begin position="114"/>
        <end position="148"/>
    </location>
</feature>
<dbReference type="PANTHER" id="PTHR19857:SF21">
    <property type="entry name" value="ANAPHASE-PROMOTING COMPLEX SUBUNIT 4 WD40 DOMAIN-CONTAINING PROTEIN"/>
    <property type="match status" value="1"/>
</dbReference>
<name>A0AAT9FPQ5_9BACT</name>
<dbReference type="InterPro" id="IPR015943">
    <property type="entry name" value="WD40/YVTN_repeat-like_dom_sf"/>
</dbReference>
<dbReference type="PROSITE" id="PS50294">
    <property type="entry name" value="WD_REPEATS_REGION"/>
    <property type="match status" value="3"/>
</dbReference>
<dbReference type="InterPro" id="IPR036322">
    <property type="entry name" value="WD40_repeat_dom_sf"/>
</dbReference>
<dbReference type="InterPro" id="IPR001680">
    <property type="entry name" value="WD40_rpt"/>
</dbReference>
<reference evidence="11" key="1">
    <citation type="submission" date="2024-07" db="EMBL/GenBank/DDBJ databases">
        <title>Complete genome sequence of Verrucomicrobiaceae bacterium NT6N.</title>
        <authorList>
            <person name="Huang C."/>
            <person name="Takami H."/>
            <person name="Hamasaki K."/>
        </authorList>
    </citation>
    <scope>NUCLEOTIDE SEQUENCE</scope>
    <source>
        <strain evidence="11">NT6N</strain>
    </source>
</reference>
<dbReference type="InterPro" id="IPR019775">
    <property type="entry name" value="WD40_repeat_CS"/>
</dbReference>